<feature type="non-terminal residue" evidence="2">
    <location>
        <position position="103"/>
    </location>
</feature>
<gene>
    <name evidence="2" type="ORF">PCOR1329_LOCUS3254</name>
</gene>
<feature type="compositionally biased region" description="Low complexity" evidence="1">
    <location>
        <begin position="89"/>
        <end position="103"/>
    </location>
</feature>
<reference evidence="2" key="1">
    <citation type="submission" date="2023-10" db="EMBL/GenBank/DDBJ databases">
        <authorList>
            <person name="Chen Y."/>
            <person name="Shah S."/>
            <person name="Dougan E. K."/>
            <person name="Thang M."/>
            <person name="Chan C."/>
        </authorList>
    </citation>
    <scope>NUCLEOTIDE SEQUENCE [LARGE SCALE GENOMIC DNA]</scope>
</reference>
<organism evidence="2 3">
    <name type="scientific">Prorocentrum cordatum</name>
    <dbReference type="NCBI Taxonomy" id="2364126"/>
    <lineage>
        <taxon>Eukaryota</taxon>
        <taxon>Sar</taxon>
        <taxon>Alveolata</taxon>
        <taxon>Dinophyceae</taxon>
        <taxon>Prorocentrales</taxon>
        <taxon>Prorocentraceae</taxon>
        <taxon>Prorocentrum</taxon>
    </lineage>
</organism>
<evidence type="ECO:0008006" key="4">
    <source>
        <dbReference type="Google" id="ProtNLM"/>
    </source>
</evidence>
<dbReference type="Proteomes" id="UP001189429">
    <property type="component" value="Unassembled WGS sequence"/>
</dbReference>
<evidence type="ECO:0000313" key="2">
    <source>
        <dbReference type="EMBL" id="CAK0792770.1"/>
    </source>
</evidence>
<protein>
    <recommendedName>
        <fullName evidence="4">Ribosome biogenesis protein NOP53</fullName>
    </recommendedName>
</protein>
<feature type="compositionally biased region" description="Low complexity" evidence="1">
    <location>
        <begin position="35"/>
        <end position="53"/>
    </location>
</feature>
<accession>A0ABN9PM53</accession>
<feature type="region of interest" description="Disordered" evidence="1">
    <location>
        <begin position="1"/>
        <end position="103"/>
    </location>
</feature>
<evidence type="ECO:0000256" key="1">
    <source>
        <dbReference type="SAM" id="MobiDB-lite"/>
    </source>
</evidence>
<proteinExistence type="predicted"/>
<name>A0ABN9PM53_9DINO</name>
<comment type="caution">
    <text evidence="2">The sequence shown here is derived from an EMBL/GenBank/DDBJ whole genome shotgun (WGS) entry which is preliminary data.</text>
</comment>
<keyword evidence="3" id="KW-1185">Reference proteome</keyword>
<sequence length="103" mass="10875">MAYCGLGPILRKARQEQDKSDDDEERVFAEEATLASAFRRAPPSRSSRSPAVPELIEAPREAGESLPLAAPGKQRLSKAERKKAKRSAHGGAARPAAAAAPAA</sequence>
<evidence type="ECO:0000313" key="3">
    <source>
        <dbReference type="Proteomes" id="UP001189429"/>
    </source>
</evidence>
<dbReference type="EMBL" id="CAUYUJ010000835">
    <property type="protein sequence ID" value="CAK0792770.1"/>
    <property type="molecule type" value="Genomic_DNA"/>
</dbReference>